<name>A0ABD7ENU7_AERJA</name>
<dbReference type="AlphaFoldDB" id="A0ABD7ENU7"/>
<dbReference type="InterPro" id="IPR010321">
    <property type="entry name" value="DUF922"/>
</dbReference>
<keyword evidence="1" id="KW-0732">Signal</keyword>
<gene>
    <name evidence="2" type="ORF">HQ399_11095</name>
</gene>
<sequence length="206" mass="22789">MVSKFYGVVVGVAALLLPLASQAQPIRPQVVPESRINVRFYEVSAAQPDQLAQAIAQSAPKVNGNPVLGKASYQLDWQLETDQLQGLCQLSRVTVTTRATVELPRWRQSENSGEGKNNAADPARQRWARLLASMFDYESRFKEMVQQGANQVGGAIADLPAHSDCQALRYAAWAAGQGELVKIRSRIADFQRQTRYGEQLGVHWPK</sequence>
<dbReference type="RefSeq" id="WP_156852891.1">
    <property type="nucleotide sequence ID" value="NZ_CAWPET010000197.1"/>
</dbReference>
<dbReference type="Proteomes" id="UP000679312">
    <property type="component" value="Chromosome"/>
</dbReference>
<reference evidence="2 3" key="1">
    <citation type="journal article" date="2021" name="Front. Microbiol.">
        <title>Prevalence and Genetic Analysis of Chromosomal mcr-3/7 in Aeromonas From U.S. Animal-Derived Samples.</title>
        <authorList>
            <person name="Wang Y."/>
            <person name="Hou N."/>
            <person name="Rasooly R."/>
            <person name="Gu Y."/>
            <person name="He X."/>
        </authorList>
    </citation>
    <scope>NUCLEOTIDE SEQUENCE [LARGE SCALE GENOMIC DNA]</scope>
    <source>
        <strain evidence="2 3">4608</strain>
    </source>
</reference>
<feature type="signal peptide" evidence="1">
    <location>
        <begin position="1"/>
        <end position="23"/>
    </location>
</feature>
<proteinExistence type="predicted"/>
<dbReference type="EMBL" id="CP053881">
    <property type="protein sequence ID" value="QWL62752.1"/>
    <property type="molecule type" value="Genomic_DNA"/>
</dbReference>
<evidence type="ECO:0000256" key="1">
    <source>
        <dbReference type="SAM" id="SignalP"/>
    </source>
</evidence>
<protein>
    <submittedName>
        <fullName evidence="2">DUF922 domain-containing protein</fullName>
    </submittedName>
</protein>
<evidence type="ECO:0000313" key="3">
    <source>
        <dbReference type="Proteomes" id="UP000679312"/>
    </source>
</evidence>
<organism evidence="2 3">
    <name type="scientific">Aeromonas jandaei</name>
    <dbReference type="NCBI Taxonomy" id="650"/>
    <lineage>
        <taxon>Bacteria</taxon>
        <taxon>Pseudomonadati</taxon>
        <taxon>Pseudomonadota</taxon>
        <taxon>Gammaproteobacteria</taxon>
        <taxon>Aeromonadales</taxon>
        <taxon>Aeromonadaceae</taxon>
        <taxon>Aeromonas</taxon>
    </lineage>
</organism>
<accession>A0ABD7ENU7</accession>
<evidence type="ECO:0000313" key="2">
    <source>
        <dbReference type="EMBL" id="QWL62752.1"/>
    </source>
</evidence>
<feature type="chain" id="PRO_5044751036" evidence="1">
    <location>
        <begin position="24"/>
        <end position="206"/>
    </location>
</feature>
<dbReference type="Pfam" id="PF06037">
    <property type="entry name" value="DUF922"/>
    <property type="match status" value="1"/>
</dbReference>